<evidence type="ECO:0000259" key="1">
    <source>
        <dbReference type="Pfam" id="PF14291"/>
    </source>
</evidence>
<comment type="caution">
    <text evidence="2">The sequence shown here is derived from an EMBL/GenBank/DDBJ whole genome shotgun (WGS) entry which is preliminary data.</text>
</comment>
<reference evidence="2" key="1">
    <citation type="journal article" date="2022" name="bioRxiv">
        <title>Sequencing and chromosome-scale assembly of the giantPleurodeles waltlgenome.</title>
        <authorList>
            <person name="Brown T."/>
            <person name="Elewa A."/>
            <person name="Iarovenko S."/>
            <person name="Subramanian E."/>
            <person name="Araus A.J."/>
            <person name="Petzold A."/>
            <person name="Susuki M."/>
            <person name="Suzuki K.-i.T."/>
            <person name="Hayashi T."/>
            <person name="Toyoda A."/>
            <person name="Oliveira C."/>
            <person name="Osipova E."/>
            <person name="Leigh N.D."/>
            <person name="Simon A."/>
            <person name="Yun M.H."/>
        </authorList>
    </citation>
    <scope>NUCLEOTIDE SEQUENCE</scope>
    <source>
        <strain evidence="2">20211129_DDA</strain>
        <tissue evidence="2">Liver</tissue>
    </source>
</reference>
<organism evidence="2 3">
    <name type="scientific">Pleurodeles waltl</name>
    <name type="common">Iberian ribbed newt</name>
    <dbReference type="NCBI Taxonomy" id="8319"/>
    <lineage>
        <taxon>Eukaryota</taxon>
        <taxon>Metazoa</taxon>
        <taxon>Chordata</taxon>
        <taxon>Craniata</taxon>
        <taxon>Vertebrata</taxon>
        <taxon>Euteleostomi</taxon>
        <taxon>Amphibia</taxon>
        <taxon>Batrachia</taxon>
        <taxon>Caudata</taxon>
        <taxon>Salamandroidea</taxon>
        <taxon>Salamandridae</taxon>
        <taxon>Pleurodelinae</taxon>
        <taxon>Pleurodeles</taxon>
    </lineage>
</organism>
<dbReference type="EMBL" id="JANPWB010000006">
    <property type="protein sequence ID" value="KAJ1180580.1"/>
    <property type="molecule type" value="Genomic_DNA"/>
</dbReference>
<sequence length="126" mass="13922">MNRCRSRPHASVCIWNDIAANSVAIALRGHDETEESLNPGVFRGLVDFVASINSAMEAHLKSATVFKGISKTIQDELLDCMLEVTRETIVQQLRSPDYLAIQADDTTDVSTKTQSVLVFCYIHGHS</sequence>
<evidence type="ECO:0000313" key="2">
    <source>
        <dbReference type="EMBL" id="KAJ1180580.1"/>
    </source>
</evidence>
<proteinExistence type="predicted"/>
<keyword evidence="3" id="KW-1185">Reference proteome</keyword>
<dbReference type="InterPro" id="IPR025398">
    <property type="entry name" value="DUF4371"/>
</dbReference>
<dbReference type="PANTHER" id="PTHR45749:SF28">
    <property type="entry name" value="ZINC FINGER MYM-TYPE PROTEIN 1-LIKE-RELATED"/>
    <property type="match status" value="1"/>
</dbReference>
<protein>
    <recommendedName>
        <fullName evidence="1">DUF4371 domain-containing protein</fullName>
    </recommendedName>
</protein>
<dbReference type="Proteomes" id="UP001066276">
    <property type="component" value="Chromosome 3_2"/>
</dbReference>
<evidence type="ECO:0000313" key="3">
    <source>
        <dbReference type="Proteomes" id="UP001066276"/>
    </source>
</evidence>
<dbReference type="AlphaFoldDB" id="A0AAV7TUZ3"/>
<gene>
    <name evidence="2" type="ORF">NDU88_005801</name>
</gene>
<feature type="domain" description="DUF4371" evidence="1">
    <location>
        <begin position="24"/>
        <end position="123"/>
    </location>
</feature>
<dbReference type="Pfam" id="PF14291">
    <property type="entry name" value="DUF4371"/>
    <property type="match status" value="1"/>
</dbReference>
<name>A0AAV7TUZ3_PLEWA</name>
<dbReference type="PANTHER" id="PTHR45749">
    <property type="match status" value="1"/>
</dbReference>
<accession>A0AAV7TUZ3</accession>